<dbReference type="RefSeq" id="WP_202920903.1">
    <property type="nucleotide sequence ID" value="NZ_CP036273.1"/>
</dbReference>
<reference evidence="1 2" key="1">
    <citation type="submission" date="2019-02" db="EMBL/GenBank/DDBJ databases">
        <title>Deep-cultivation of Planctomycetes and their phenomic and genomic characterization uncovers novel biology.</title>
        <authorList>
            <person name="Wiegand S."/>
            <person name="Jogler M."/>
            <person name="Boedeker C."/>
            <person name="Pinto D."/>
            <person name="Vollmers J."/>
            <person name="Rivas-Marin E."/>
            <person name="Kohn T."/>
            <person name="Peeters S.H."/>
            <person name="Heuer A."/>
            <person name="Rast P."/>
            <person name="Oberbeckmann S."/>
            <person name="Bunk B."/>
            <person name="Jeske O."/>
            <person name="Meyerdierks A."/>
            <person name="Storesund J.E."/>
            <person name="Kallscheuer N."/>
            <person name="Luecker S."/>
            <person name="Lage O.M."/>
            <person name="Pohl T."/>
            <person name="Merkel B.J."/>
            <person name="Hornburger P."/>
            <person name="Mueller R.-W."/>
            <person name="Bruemmer F."/>
            <person name="Labrenz M."/>
            <person name="Spormann A.M."/>
            <person name="Op den Camp H."/>
            <person name="Overmann J."/>
            <person name="Amann R."/>
            <person name="Jetten M.S.M."/>
            <person name="Mascher T."/>
            <person name="Medema M.H."/>
            <person name="Devos D.P."/>
            <person name="Kaster A.-K."/>
            <person name="Ovreas L."/>
            <person name="Rohde M."/>
            <person name="Galperin M.Y."/>
            <person name="Jogler C."/>
        </authorList>
    </citation>
    <scope>NUCLEOTIDE SEQUENCE [LARGE SCALE GENOMIC DNA]</scope>
    <source>
        <strain evidence="1 2">ETA_A1</strain>
    </source>
</reference>
<evidence type="ECO:0008006" key="3">
    <source>
        <dbReference type="Google" id="ProtNLM"/>
    </source>
</evidence>
<keyword evidence="2" id="KW-1185">Reference proteome</keyword>
<evidence type="ECO:0000313" key="1">
    <source>
        <dbReference type="EMBL" id="QDU21037.1"/>
    </source>
</evidence>
<protein>
    <recommendedName>
        <fullName evidence="3">DUF1580 domain-containing protein</fullName>
    </recommendedName>
</protein>
<dbReference type="EMBL" id="CP036273">
    <property type="protein sequence ID" value="QDU21037.1"/>
    <property type="molecule type" value="Genomic_DNA"/>
</dbReference>
<name>A0A517XU68_9BACT</name>
<gene>
    <name evidence="1" type="ORF">ETAA1_30000</name>
</gene>
<dbReference type="KEGG" id="uli:ETAA1_30000"/>
<dbReference type="AlphaFoldDB" id="A0A517XU68"/>
<evidence type="ECO:0000313" key="2">
    <source>
        <dbReference type="Proteomes" id="UP000319576"/>
    </source>
</evidence>
<dbReference type="InterPro" id="IPR011474">
    <property type="entry name" value="DUF1580"/>
</dbReference>
<organism evidence="1 2">
    <name type="scientific">Urbifossiella limnaea</name>
    <dbReference type="NCBI Taxonomy" id="2528023"/>
    <lineage>
        <taxon>Bacteria</taxon>
        <taxon>Pseudomonadati</taxon>
        <taxon>Planctomycetota</taxon>
        <taxon>Planctomycetia</taxon>
        <taxon>Gemmatales</taxon>
        <taxon>Gemmataceae</taxon>
        <taxon>Urbifossiella</taxon>
    </lineage>
</organism>
<accession>A0A517XU68</accession>
<dbReference type="Proteomes" id="UP000319576">
    <property type="component" value="Chromosome"/>
</dbReference>
<dbReference type="Pfam" id="PF07618">
    <property type="entry name" value="DUF1580"/>
    <property type="match status" value="1"/>
</dbReference>
<sequence>MDQLKFVKLTDPLIPWRQIPRAVNPQAPPHISAVARWALTGVGSPRVKLETVKIGGRRYTTAAAIEAFILATSGCPLPAANTPPAVMVAVLQAEHELDAQGV</sequence>
<proteinExistence type="predicted"/>